<dbReference type="RefSeq" id="WP_194123957.1">
    <property type="nucleotide sequence ID" value="NZ_JACYGY010000002.1"/>
</dbReference>
<dbReference type="NCBIfam" id="TIGR03570">
    <property type="entry name" value="NeuD_NnaD"/>
    <property type="match status" value="1"/>
</dbReference>
<dbReference type="Gene3D" id="2.160.10.10">
    <property type="entry name" value="Hexapeptide repeat proteins"/>
    <property type="match status" value="1"/>
</dbReference>
<feature type="domain" description="PglD N-terminal" evidence="2">
    <location>
        <begin position="2"/>
        <end position="73"/>
    </location>
</feature>
<dbReference type="SUPFAM" id="SSF51161">
    <property type="entry name" value="Trimeric LpxA-like enzymes"/>
    <property type="match status" value="1"/>
</dbReference>
<dbReference type="InterPro" id="IPR050179">
    <property type="entry name" value="Trans_hexapeptide_repeat"/>
</dbReference>
<comment type="caution">
    <text evidence="3">The sequence shown here is derived from an EMBL/GenBank/DDBJ whole genome shotgun (WGS) entry which is preliminary data.</text>
</comment>
<evidence type="ECO:0000259" key="2">
    <source>
        <dbReference type="Pfam" id="PF17836"/>
    </source>
</evidence>
<comment type="similarity">
    <text evidence="1">Belongs to the transferase hexapeptide repeat family.</text>
</comment>
<dbReference type="EMBL" id="JACYGY010000002">
    <property type="protein sequence ID" value="MBE9465654.1"/>
    <property type="molecule type" value="Genomic_DNA"/>
</dbReference>
<proteinExistence type="inferred from homology"/>
<dbReference type="PANTHER" id="PTHR43300">
    <property type="entry name" value="ACETYLTRANSFERASE"/>
    <property type="match status" value="1"/>
</dbReference>
<protein>
    <submittedName>
        <fullName evidence="3">Acetyltransferase</fullName>
    </submittedName>
</protein>
<accession>A0ABR9WKK7</accession>
<dbReference type="InterPro" id="IPR011004">
    <property type="entry name" value="Trimer_LpxA-like_sf"/>
</dbReference>
<evidence type="ECO:0000313" key="4">
    <source>
        <dbReference type="Proteomes" id="UP000634134"/>
    </source>
</evidence>
<keyword evidence="4" id="KW-1185">Reference proteome</keyword>
<dbReference type="Pfam" id="PF17836">
    <property type="entry name" value="PglD_N"/>
    <property type="match status" value="1"/>
</dbReference>
<evidence type="ECO:0000313" key="3">
    <source>
        <dbReference type="EMBL" id="MBE9465654.1"/>
    </source>
</evidence>
<sequence>MIIYGSGGHAKVIISCIVANRDKVDLIFDDIPGRKEIYGMTVSGFYNSDILPDQKLIIAIGDNSVRRKISNQVKHPFGITIHPSCIIDKTVKLGEGTVVLHNAVIQADAIIGRHVIINTSVSVDHDCVISDFVHLAPGVILSGNVYVGENTLVGVGSIIAPGLTIGKNCFIAAGSVVTKDIPDGTMVRGNPAKIISYHL</sequence>
<organism evidence="3 4">
    <name type="scientific">Dyadobacter subterraneus</name>
    <dbReference type="NCBI Taxonomy" id="2773304"/>
    <lineage>
        <taxon>Bacteria</taxon>
        <taxon>Pseudomonadati</taxon>
        <taxon>Bacteroidota</taxon>
        <taxon>Cytophagia</taxon>
        <taxon>Cytophagales</taxon>
        <taxon>Spirosomataceae</taxon>
        <taxon>Dyadobacter</taxon>
    </lineage>
</organism>
<dbReference type="InterPro" id="IPR001451">
    <property type="entry name" value="Hexapep"/>
</dbReference>
<dbReference type="Proteomes" id="UP000634134">
    <property type="component" value="Unassembled WGS sequence"/>
</dbReference>
<gene>
    <name evidence="3" type="ORF">IEE83_27580</name>
</gene>
<name>A0ABR9WKK7_9BACT</name>
<reference evidence="4" key="1">
    <citation type="submission" date="2023-07" db="EMBL/GenBank/DDBJ databases">
        <title>Dyadobacter sp. nov 'subterranea' isolated from contaminted grondwater.</title>
        <authorList>
            <person name="Szabo I."/>
            <person name="Al-Omari J."/>
            <person name="Szerdahelyi S.G."/>
            <person name="Rado J."/>
        </authorList>
    </citation>
    <scope>NUCLEOTIDE SEQUENCE [LARGE SCALE GENOMIC DNA]</scope>
    <source>
        <strain evidence="4">UP-52</strain>
    </source>
</reference>
<dbReference type="CDD" id="cd03360">
    <property type="entry name" value="LbH_AT_putative"/>
    <property type="match status" value="1"/>
</dbReference>
<evidence type="ECO:0000256" key="1">
    <source>
        <dbReference type="ARBA" id="ARBA00007274"/>
    </source>
</evidence>
<dbReference type="Gene3D" id="3.40.50.20">
    <property type="match status" value="1"/>
</dbReference>
<dbReference type="InterPro" id="IPR020019">
    <property type="entry name" value="AcTrfase_PglD-like"/>
</dbReference>
<dbReference type="PANTHER" id="PTHR43300:SF7">
    <property type="entry name" value="UDP-N-ACETYLBACILLOSAMINE N-ACETYLTRANSFERASE"/>
    <property type="match status" value="1"/>
</dbReference>
<dbReference type="Pfam" id="PF00132">
    <property type="entry name" value="Hexapep"/>
    <property type="match status" value="1"/>
</dbReference>
<dbReference type="InterPro" id="IPR041561">
    <property type="entry name" value="PglD_N"/>
</dbReference>